<evidence type="ECO:0000256" key="2">
    <source>
        <dbReference type="ARBA" id="ARBA00023235"/>
    </source>
</evidence>
<accession>A0A5D4RR38</accession>
<dbReference type="GO" id="GO:0005737">
    <property type="term" value="C:cytoplasm"/>
    <property type="evidence" value="ECO:0007669"/>
    <property type="project" value="TreeGrafter"/>
</dbReference>
<dbReference type="InterPro" id="IPR003719">
    <property type="entry name" value="Phenazine_PhzF-like"/>
</dbReference>
<dbReference type="RefSeq" id="WP_148973161.1">
    <property type="nucleotide sequence ID" value="NZ_JBNIKU010000005.1"/>
</dbReference>
<dbReference type="PANTHER" id="PTHR13774:SF39">
    <property type="entry name" value="BIOSYNTHESIS PROTEIN, PUTATIVE-RELATED"/>
    <property type="match status" value="1"/>
</dbReference>
<dbReference type="AlphaFoldDB" id="A0A5D4RR38"/>
<dbReference type="GO" id="GO:0016853">
    <property type="term" value="F:isomerase activity"/>
    <property type="evidence" value="ECO:0007669"/>
    <property type="project" value="UniProtKB-KW"/>
</dbReference>
<dbReference type="Proteomes" id="UP000322139">
    <property type="component" value="Unassembled WGS sequence"/>
</dbReference>
<dbReference type="Gene3D" id="3.10.310.10">
    <property type="entry name" value="Diaminopimelate Epimerase, Chain A, domain 1"/>
    <property type="match status" value="2"/>
</dbReference>
<dbReference type="Pfam" id="PF02567">
    <property type="entry name" value="PhzC-PhzF"/>
    <property type="match status" value="1"/>
</dbReference>
<feature type="active site" evidence="3">
    <location>
        <position position="46"/>
    </location>
</feature>
<comment type="similarity">
    <text evidence="1">Belongs to the PhzF family.</text>
</comment>
<evidence type="ECO:0000256" key="3">
    <source>
        <dbReference type="PIRSR" id="PIRSR016184-1"/>
    </source>
</evidence>
<dbReference type="PIRSF" id="PIRSF016184">
    <property type="entry name" value="PhzC_PhzF"/>
    <property type="match status" value="1"/>
</dbReference>
<gene>
    <name evidence="4" type="ORF">FZD51_01735</name>
</gene>
<reference evidence="4 5" key="1">
    <citation type="submission" date="2019-08" db="EMBL/GenBank/DDBJ databases">
        <title>Bacillus genomes from the desert of Cuatro Cienegas, Coahuila.</title>
        <authorList>
            <person name="Olmedo-Alvarez G."/>
        </authorList>
    </citation>
    <scope>NUCLEOTIDE SEQUENCE [LARGE SCALE GENOMIC DNA]</scope>
    <source>
        <strain evidence="4 5">CH446_14T</strain>
    </source>
</reference>
<keyword evidence="2" id="KW-0413">Isomerase</keyword>
<sequence>MKVNVYIIHAFCRDNKGGNPAGVVFDADGLSTGQMQKVASMAGFPETAFISHSRTGEISMRYFTPENEVDLCGHATVASFHLLVKEGRIPPGEHTFECHAGLLKAIASDTGEVFLEQPLPKMGTALPPEEAAASLGISQDDLAEGLPVQIVSAGLPDIMVPIRSRDVLESIRPDFVRVAEISRKYQAIGYHLFAFNEKGSPAAVCRNLAPAAGIPEESATGTASGALCGYLYHHQKIAAGPHFFHQGETMGLPSIIKANLSAADSGEIERLEIGGAAKVKEKMVMHI</sequence>
<proteinExistence type="inferred from homology"/>
<dbReference type="NCBIfam" id="TIGR00654">
    <property type="entry name" value="PhzF_family"/>
    <property type="match status" value="1"/>
</dbReference>
<name>A0A5D4RR38_9BACI</name>
<dbReference type="SUPFAM" id="SSF54506">
    <property type="entry name" value="Diaminopimelate epimerase-like"/>
    <property type="match status" value="1"/>
</dbReference>
<evidence type="ECO:0000256" key="1">
    <source>
        <dbReference type="ARBA" id="ARBA00008270"/>
    </source>
</evidence>
<protein>
    <submittedName>
        <fullName evidence="4">PhzF family phenazine biosynthesis protein</fullName>
    </submittedName>
</protein>
<comment type="caution">
    <text evidence="4">The sequence shown here is derived from an EMBL/GenBank/DDBJ whole genome shotgun (WGS) entry which is preliminary data.</text>
</comment>
<dbReference type="PANTHER" id="PTHR13774">
    <property type="entry name" value="PHENAZINE BIOSYNTHESIS PROTEIN"/>
    <property type="match status" value="1"/>
</dbReference>
<evidence type="ECO:0000313" key="4">
    <source>
        <dbReference type="EMBL" id="TYS52184.1"/>
    </source>
</evidence>
<evidence type="ECO:0000313" key="5">
    <source>
        <dbReference type="Proteomes" id="UP000322139"/>
    </source>
</evidence>
<organism evidence="4 5">
    <name type="scientific">Bacillus infantis</name>
    <dbReference type="NCBI Taxonomy" id="324767"/>
    <lineage>
        <taxon>Bacteria</taxon>
        <taxon>Bacillati</taxon>
        <taxon>Bacillota</taxon>
        <taxon>Bacilli</taxon>
        <taxon>Bacillales</taxon>
        <taxon>Bacillaceae</taxon>
        <taxon>Bacillus</taxon>
    </lineage>
</organism>
<dbReference type="EMBL" id="VTER01000001">
    <property type="protein sequence ID" value="TYS52184.1"/>
    <property type="molecule type" value="Genomic_DNA"/>
</dbReference>